<dbReference type="GO" id="GO:0006260">
    <property type="term" value="P:DNA replication"/>
    <property type="evidence" value="ECO:0007669"/>
    <property type="project" value="InterPro"/>
</dbReference>
<dbReference type="InterPro" id="IPR004805">
    <property type="entry name" value="DnaE2/DnaE/PolC"/>
</dbReference>
<comment type="caution">
    <text evidence="2">The sequence shown here is derived from an EMBL/GenBank/DDBJ whole genome shotgun (WGS) entry which is preliminary data.</text>
</comment>
<dbReference type="Gene3D" id="1.10.10.1600">
    <property type="entry name" value="Bacterial DNA polymerase III alpha subunit, thumb domain"/>
    <property type="match status" value="1"/>
</dbReference>
<feature type="non-terminal residue" evidence="2">
    <location>
        <position position="1"/>
    </location>
</feature>
<dbReference type="InterPro" id="IPR041931">
    <property type="entry name" value="DNA_pol3_alpha_thumb_dom"/>
</dbReference>
<accession>X1LZ32</accession>
<dbReference type="PANTHER" id="PTHR32294:SF0">
    <property type="entry name" value="DNA POLYMERASE III SUBUNIT ALPHA"/>
    <property type="match status" value="1"/>
</dbReference>
<sequence length="248" mass="28354">PEQMRSRFSDMPEACDNTLAITERCNVELDLKTRHAPRFKPADGSTAEELLTRLCYERAEQIYGQITGQIKERLDRELDVIESKGFASYFLIVWDFCSYAHKNNIPVGARGSGVGTLVGYCLGLCNVDPVRYDLLFERFMDPQRNEMPDIDIDICQDGRAKIIDYVRQKYGHVAQIITFGTMKARAVIRDICRVLGVPLDEADRLAKLVPDSLGMTLDRALKTEPQLKQAYEQNERTRKVIDICKRLE</sequence>
<reference evidence="2" key="1">
    <citation type="journal article" date="2014" name="Front. Microbiol.">
        <title>High frequency of phylogenetically diverse reductive dehalogenase-homologous genes in deep subseafloor sedimentary metagenomes.</title>
        <authorList>
            <person name="Kawai M."/>
            <person name="Futagami T."/>
            <person name="Toyoda A."/>
            <person name="Takaki Y."/>
            <person name="Nishi S."/>
            <person name="Hori S."/>
            <person name="Arai W."/>
            <person name="Tsubouchi T."/>
            <person name="Morono Y."/>
            <person name="Uchiyama I."/>
            <person name="Ito T."/>
            <person name="Fujiyama A."/>
            <person name="Inagaki F."/>
            <person name="Takami H."/>
        </authorList>
    </citation>
    <scope>NUCLEOTIDE SEQUENCE</scope>
    <source>
        <strain evidence="2">Expedition CK06-06</strain>
    </source>
</reference>
<feature type="domain" description="Bacterial DNA polymerase III alpha subunit NTPase" evidence="1">
    <location>
        <begin position="50"/>
        <end position="248"/>
    </location>
</feature>
<feature type="non-terminal residue" evidence="2">
    <location>
        <position position="248"/>
    </location>
</feature>
<protein>
    <recommendedName>
        <fullName evidence="1">Bacterial DNA polymerase III alpha subunit NTPase domain-containing protein</fullName>
    </recommendedName>
</protein>
<dbReference type="InterPro" id="IPR011708">
    <property type="entry name" value="DNA_pol3_alpha_NTPase_dom"/>
</dbReference>
<name>X1LZ32_9ZZZZ</name>
<dbReference type="EMBL" id="BARV01011414">
    <property type="protein sequence ID" value="GAI07675.1"/>
    <property type="molecule type" value="Genomic_DNA"/>
</dbReference>
<organism evidence="2">
    <name type="scientific">marine sediment metagenome</name>
    <dbReference type="NCBI Taxonomy" id="412755"/>
    <lineage>
        <taxon>unclassified sequences</taxon>
        <taxon>metagenomes</taxon>
        <taxon>ecological metagenomes</taxon>
    </lineage>
</organism>
<evidence type="ECO:0000259" key="1">
    <source>
        <dbReference type="Pfam" id="PF07733"/>
    </source>
</evidence>
<dbReference type="PANTHER" id="PTHR32294">
    <property type="entry name" value="DNA POLYMERASE III SUBUNIT ALPHA"/>
    <property type="match status" value="1"/>
</dbReference>
<dbReference type="AlphaFoldDB" id="X1LZ32"/>
<dbReference type="GO" id="GO:0008408">
    <property type="term" value="F:3'-5' exonuclease activity"/>
    <property type="evidence" value="ECO:0007669"/>
    <property type="project" value="InterPro"/>
</dbReference>
<evidence type="ECO:0000313" key="2">
    <source>
        <dbReference type="EMBL" id="GAI07675.1"/>
    </source>
</evidence>
<proteinExistence type="predicted"/>
<gene>
    <name evidence="2" type="ORF">S06H3_21663</name>
</gene>
<dbReference type="Pfam" id="PF07733">
    <property type="entry name" value="DNA_pol3_alpha"/>
    <property type="match status" value="1"/>
</dbReference>